<gene>
    <name evidence="6" type="primary">LOC108863888</name>
</gene>
<dbReference type="Proteomes" id="UP000694867">
    <property type="component" value="Unplaced"/>
</dbReference>
<name>A0AAJ7L4V3_9ACAR</name>
<feature type="domain" description="RING-type" evidence="4">
    <location>
        <begin position="20"/>
        <end position="61"/>
    </location>
</feature>
<organism evidence="5 6">
    <name type="scientific">Galendromus occidentalis</name>
    <name type="common">western predatory mite</name>
    <dbReference type="NCBI Taxonomy" id="34638"/>
    <lineage>
        <taxon>Eukaryota</taxon>
        <taxon>Metazoa</taxon>
        <taxon>Ecdysozoa</taxon>
        <taxon>Arthropoda</taxon>
        <taxon>Chelicerata</taxon>
        <taxon>Arachnida</taxon>
        <taxon>Acari</taxon>
        <taxon>Parasitiformes</taxon>
        <taxon>Mesostigmata</taxon>
        <taxon>Gamasina</taxon>
        <taxon>Phytoseioidea</taxon>
        <taxon>Phytoseiidae</taxon>
        <taxon>Typhlodrominae</taxon>
        <taxon>Galendromus</taxon>
    </lineage>
</organism>
<keyword evidence="2" id="KW-0862">Zinc</keyword>
<evidence type="ECO:0000256" key="2">
    <source>
        <dbReference type="ARBA" id="ARBA00022833"/>
    </source>
</evidence>
<evidence type="ECO:0000313" key="5">
    <source>
        <dbReference type="Proteomes" id="UP000694867"/>
    </source>
</evidence>
<dbReference type="RefSeq" id="XP_018494066.1">
    <property type="nucleotide sequence ID" value="XM_018638550.1"/>
</dbReference>
<evidence type="ECO:0000313" key="6">
    <source>
        <dbReference type="RefSeq" id="XP_018494066.1"/>
    </source>
</evidence>
<proteinExistence type="predicted"/>
<accession>A0AAJ7L4V3</accession>
<dbReference type="AlphaFoldDB" id="A0AAJ7L4V3"/>
<reference evidence="6" key="1">
    <citation type="submission" date="2025-08" db="UniProtKB">
        <authorList>
            <consortium name="RefSeq"/>
        </authorList>
    </citation>
    <scope>IDENTIFICATION</scope>
</reference>
<evidence type="ECO:0000259" key="4">
    <source>
        <dbReference type="PROSITE" id="PS50089"/>
    </source>
</evidence>
<dbReference type="PROSITE" id="PS50089">
    <property type="entry name" value="ZF_RING_2"/>
    <property type="match status" value="1"/>
</dbReference>
<dbReference type="InterPro" id="IPR001841">
    <property type="entry name" value="Znf_RING"/>
</dbReference>
<dbReference type="GeneID" id="108863888"/>
<keyword evidence="1 3" id="KW-0863">Zinc-finger</keyword>
<evidence type="ECO:0000256" key="1">
    <source>
        <dbReference type="ARBA" id="ARBA00022771"/>
    </source>
</evidence>
<dbReference type="GO" id="GO:0008270">
    <property type="term" value="F:zinc ion binding"/>
    <property type="evidence" value="ECO:0007669"/>
    <property type="project" value="UniProtKB-KW"/>
</dbReference>
<evidence type="ECO:0000256" key="3">
    <source>
        <dbReference type="PROSITE-ProRule" id="PRU00175"/>
    </source>
</evidence>
<dbReference type="KEGG" id="goe:108863888"/>
<keyword evidence="5" id="KW-1185">Reference proteome</keyword>
<keyword evidence="1 3" id="KW-0479">Metal-binding</keyword>
<dbReference type="SUPFAM" id="SSF57850">
    <property type="entry name" value="RING/U-box"/>
    <property type="match status" value="1"/>
</dbReference>
<sequence length="143" mass="16322">MEEQKEEDELRAICPKGLFCMICGLGDADGHVLLLTECDHLLCTRCTQVDHNAVFACQVCRKRSRASLEINASDPPEALRAIMRMPRDIVALILKANETQVRLKQLFADRLEERVQAASEQARRVDSETKRLDLLQRRGEKFL</sequence>
<protein>
    <submittedName>
        <fullName evidence="6">Uncharacterized protein LOC108863888</fullName>
    </submittedName>
</protein>